<dbReference type="WBParaSite" id="HPBE_0001592801-mRNA-1">
    <property type="protein sequence ID" value="HPBE_0001592801-mRNA-1"/>
    <property type="gene ID" value="HPBE_0001592801"/>
</dbReference>
<evidence type="ECO:0000259" key="2">
    <source>
        <dbReference type="Pfam" id="PF05188"/>
    </source>
</evidence>
<evidence type="ECO:0000313" key="4">
    <source>
        <dbReference type="Proteomes" id="UP000050761"/>
    </source>
</evidence>
<dbReference type="Pfam" id="PF05188">
    <property type="entry name" value="MutS_II"/>
    <property type="match status" value="1"/>
</dbReference>
<feature type="compositionally biased region" description="Polar residues" evidence="1">
    <location>
        <begin position="26"/>
        <end position="44"/>
    </location>
</feature>
<evidence type="ECO:0000313" key="3">
    <source>
        <dbReference type="EMBL" id="VDP04364.1"/>
    </source>
</evidence>
<feature type="region of interest" description="Disordered" evidence="1">
    <location>
        <begin position="1"/>
        <end position="44"/>
    </location>
</feature>
<accession>A0A183G3F0</accession>
<dbReference type="InterPro" id="IPR007860">
    <property type="entry name" value="DNA_mmatch_repair_MutS_con_dom"/>
</dbReference>
<name>A0A183G3F0_HELPZ</name>
<organism evidence="4 5">
    <name type="scientific">Heligmosomoides polygyrus</name>
    <name type="common">Parasitic roundworm</name>
    <dbReference type="NCBI Taxonomy" id="6339"/>
    <lineage>
        <taxon>Eukaryota</taxon>
        <taxon>Metazoa</taxon>
        <taxon>Ecdysozoa</taxon>
        <taxon>Nematoda</taxon>
        <taxon>Chromadorea</taxon>
        <taxon>Rhabditida</taxon>
        <taxon>Rhabditina</taxon>
        <taxon>Rhabditomorpha</taxon>
        <taxon>Strongyloidea</taxon>
        <taxon>Heligmosomidae</taxon>
        <taxon>Heligmosomoides</taxon>
    </lineage>
</organism>
<evidence type="ECO:0000313" key="5">
    <source>
        <dbReference type="WBParaSite" id="HPBE_0001592801-mRNA-1"/>
    </source>
</evidence>
<feature type="domain" description="DNA mismatch repair protein MutS connector" evidence="2">
    <location>
        <begin position="48"/>
        <end position="133"/>
    </location>
</feature>
<dbReference type="OrthoDB" id="5868336at2759"/>
<evidence type="ECO:0000256" key="1">
    <source>
        <dbReference type="SAM" id="MobiDB-lite"/>
    </source>
</evidence>
<dbReference type="Proteomes" id="UP000050761">
    <property type="component" value="Unassembled WGS sequence"/>
</dbReference>
<dbReference type="AlphaFoldDB" id="A0A183G3F0"/>
<accession>A0A3P8BGS8</accession>
<sequence>MASFSRSTVPFDLATSGKGPARGKSRSNTFNSSNSIPGKSTSTDKSTSIVAIAEGSGASKGTVGLAIMDLRQADIELSEFMDSPTFSRLKIKLLVADPVEIIVAENFYEKTRNAVMTEMIRSSIPNVVITNVHKRFFNRARGAELVTQLANAEISNCDRAVLKK</sequence>
<dbReference type="EMBL" id="UZAH01029121">
    <property type="protein sequence ID" value="VDP04364.1"/>
    <property type="molecule type" value="Genomic_DNA"/>
</dbReference>
<dbReference type="GO" id="GO:0030983">
    <property type="term" value="F:mismatched DNA binding"/>
    <property type="evidence" value="ECO:0007669"/>
    <property type="project" value="InterPro"/>
</dbReference>
<gene>
    <name evidence="3" type="ORF">HPBE_LOCUS15927</name>
</gene>
<dbReference type="GO" id="GO:0005524">
    <property type="term" value="F:ATP binding"/>
    <property type="evidence" value="ECO:0007669"/>
    <property type="project" value="InterPro"/>
</dbReference>
<reference evidence="5" key="2">
    <citation type="submission" date="2019-09" db="UniProtKB">
        <authorList>
            <consortium name="WormBaseParasite"/>
        </authorList>
    </citation>
    <scope>IDENTIFICATION</scope>
</reference>
<reference evidence="3 4" key="1">
    <citation type="submission" date="2018-11" db="EMBL/GenBank/DDBJ databases">
        <authorList>
            <consortium name="Pathogen Informatics"/>
        </authorList>
    </citation>
    <scope>NUCLEOTIDE SEQUENCE [LARGE SCALE GENOMIC DNA]</scope>
</reference>
<dbReference type="InterPro" id="IPR036678">
    <property type="entry name" value="MutS_con_dom_sf"/>
</dbReference>
<dbReference type="Gene3D" id="3.30.420.110">
    <property type="entry name" value="MutS, connector domain"/>
    <property type="match status" value="1"/>
</dbReference>
<proteinExistence type="predicted"/>
<protein>
    <submittedName>
        <fullName evidence="5">MutS_II domain-containing protein</fullName>
    </submittedName>
</protein>
<dbReference type="GO" id="GO:0006298">
    <property type="term" value="P:mismatch repair"/>
    <property type="evidence" value="ECO:0007669"/>
    <property type="project" value="InterPro"/>
</dbReference>
<keyword evidence="4" id="KW-1185">Reference proteome</keyword>